<gene>
    <name evidence="2" type="ORF">TCMB3V08_LOCUS10672</name>
</gene>
<feature type="compositionally biased region" description="Basic and acidic residues" evidence="1">
    <location>
        <begin position="401"/>
        <end position="412"/>
    </location>
</feature>
<feature type="compositionally biased region" description="Polar residues" evidence="1">
    <location>
        <begin position="372"/>
        <end position="383"/>
    </location>
</feature>
<feature type="region of interest" description="Disordered" evidence="1">
    <location>
        <begin position="365"/>
        <end position="412"/>
    </location>
</feature>
<accession>A0A7R9PCV6</accession>
<name>A0A7R9PCV6_TIMCA</name>
<evidence type="ECO:0000256" key="1">
    <source>
        <dbReference type="SAM" id="MobiDB-lite"/>
    </source>
</evidence>
<dbReference type="AlphaFoldDB" id="A0A7R9PCV6"/>
<dbReference type="EMBL" id="OE186904">
    <property type="protein sequence ID" value="CAD7578131.1"/>
    <property type="molecule type" value="Genomic_DNA"/>
</dbReference>
<evidence type="ECO:0000313" key="2">
    <source>
        <dbReference type="EMBL" id="CAD7578131.1"/>
    </source>
</evidence>
<organism evidence="2">
    <name type="scientific">Timema californicum</name>
    <name type="common">California timema</name>
    <name type="synonym">Walking stick</name>
    <dbReference type="NCBI Taxonomy" id="61474"/>
    <lineage>
        <taxon>Eukaryota</taxon>
        <taxon>Metazoa</taxon>
        <taxon>Ecdysozoa</taxon>
        <taxon>Arthropoda</taxon>
        <taxon>Hexapoda</taxon>
        <taxon>Insecta</taxon>
        <taxon>Pterygota</taxon>
        <taxon>Neoptera</taxon>
        <taxon>Polyneoptera</taxon>
        <taxon>Phasmatodea</taxon>
        <taxon>Timematodea</taxon>
        <taxon>Timematoidea</taxon>
        <taxon>Timematidae</taxon>
        <taxon>Timema</taxon>
    </lineage>
</organism>
<protein>
    <submittedName>
        <fullName evidence="2">(California timema) hypothetical protein</fullName>
    </submittedName>
</protein>
<sequence>MEVHTLRRSVKKKGALNRLGGEVNVLNMVGHELNTRVEKKGALNRLRGKINVFNMVGHELNTYVKKKGALNRLRGKINVFNMVGHELNTFVKKKDALNVLWRVVDVANMEEHSLRTYVKKKGALNRLLRLVNVGNMEKKDALNELWRVVDVANMEEHSLRTYVKKKGDLNRLLRLVNVGNMEAKKTCKVEECSKWALRVDSCINDGGIQAKKSALSMPEVEVNVGNMETLEFNLRGLAARGTVRGSGIFSHRIILATKLLHVLMDEMFGNRLTESHPRSPAPKCALRLYGIKECLTLLGIRLYLVLLSGGNMDGKNDIIEPSQISNHIVYVFHSACAQRRQDTQPRGNFTLLSVDAFALRESGKSASVHPTGIQTPRNHNSNLAPRHQKAQAGVRIQSPPTERKHLPEESDI</sequence>
<proteinExistence type="predicted"/>
<reference evidence="2" key="1">
    <citation type="submission" date="2020-11" db="EMBL/GenBank/DDBJ databases">
        <authorList>
            <person name="Tran Van P."/>
        </authorList>
    </citation>
    <scope>NUCLEOTIDE SEQUENCE</scope>
</reference>